<dbReference type="InterPro" id="IPR007175">
    <property type="entry name" value="Rpr2/Snm1/Rpp21"/>
</dbReference>
<dbReference type="Proteomes" id="UP000184188">
    <property type="component" value="Unassembled WGS sequence"/>
</dbReference>
<dbReference type="OrthoDB" id="128536at2759"/>
<sequence length="179" mass="19803">MAKAKKGPPGGAQRHIRARLEYLHKAAAYLQGAAVSPNLPTTESSSNEQEGNQTLQASPSTNLQPSQTNALNRKIAKSPLVHLSQQYISHMRGVSLKTQLRLPIPVKRSFCKRCGMILTSGVNSVQELRNESKNSKKPWANVLVIRCMTCGTEKRFPQTPNRGKKLSERRKEKDTAAES</sequence>
<comment type="similarity">
    <text evidence="4">Belongs to the eukaryotic/archaeal RNase P protein component 4 family.</text>
</comment>
<dbReference type="PANTHER" id="PTHR14742:SF0">
    <property type="entry name" value="RIBONUCLEASE P PROTEIN SUBUNIT P21"/>
    <property type="match status" value="1"/>
</dbReference>
<evidence type="ECO:0000256" key="4">
    <source>
        <dbReference type="ARBA" id="ARBA00038402"/>
    </source>
</evidence>
<accession>A0A1L9S7F1</accession>
<dbReference type="EMBL" id="KV878354">
    <property type="protein sequence ID" value="OJJ43080.1"/>
    <property type="molecule type" value="Genomic_DNA"/>
</dbReference>
<evidence type="ECO:0000313" key="6">
    <source>
        <dbReference type="EMBL" id="OJJ43080.1"/>
    </source>
</evidence>
<dbReference type="VEuPathDB" id="FungiDB:ASPZODRAFT_19778"/>
<feature type="region of interest" description="Disordered" evidence="5">
    <location>
        <begin position="36"/>
        <end position="66"/>
    </location>
</feature>
<name>A0A1L9S7F1_9EURO</name>
<feature type="compositionally biased region" description="Polar residues" evidence="5">
    <location>
        <begin position="38"/>
        <end position="66"/>
    </location>
</feature>
<evidence type="ECO:0000256" key="2">
    <source>
        <dbReference type="ARBA" id="ARBA00022723"/>
    </source>
</evidence>
<dbReference type="GO" id="GO:0046872">
    <property type="term" value="F:metal ion binding"/>
    <property type="evidence" value="ECO:0007669"/>
    <property type="project" value="UniProtKB-KW"/>
</dbReference>
<reference evidence="7" key="1">
    <citation type="journal article" date="2017" name="Genome Biol.">
        <title>Comparative genomics reveals high biological diversity and specific adaptations in the industrially and medically important fungal genus Aspergillus.</title>
        <authorList>
            <person name="de Vries R.P."/>
            <person name="Riley R."/>
            <person name="Wiebenga A."/>
            <person name="Aguilar-Osorio G."/>
            <person name="Amillis S."/>
            <person name="Uchima C.A."/>
            <person name="Anderluh G."/>
            <person name="Asadollahi M."/>
            <person name="Askin M."/>
            <person name="Barry K."/>
            <person name="Battaglia E."/>
            <person name="Bayram O."/>
            <person name="Benocci T."/>
            <person name="Braus-Stromeyer S.A."/>
            <person name="Caldana C."/>
            <person name="Canovas D."/>
            <person name="Cerqueira G.C."/>
            <person name="Chen F."/>
            <person name="Chen W."/>
            <person name="Choi C."/>
            <person name="Clum A."/>
            <person name="Dos Santos R.A."/>
            <person name="Damasio A.R."/>
            <person name="Diallinas G."/>
            <person name="Emri T."/>
            <person name="Fekete E."/>
            <person name="Flipphi M."/>
            <person name="Freyberg S."/>
            <person name="Gallo A."/>
            <person name="Gournas C."/>
            <person name="Habgood R."/>
            <person name="Hainaut M."/>
            <person name="Harispe M.L."/>
            <person name="Henrissat B."/>
            <person name="Hilden K.S."/>
            <person name="Hope R."/>
            <person name="Hossain A."/>
            <person name="Karabika E."/>
            <person name="Karaffa L."/>
            <person name="Karanyi Z."/>
            <person name="Krasevec N."/>
            <person name="Kuo A."/>
            <person name="Kusch H."/>
            <person name="LaButti K."/>
            <person name="Lagendijk E.L."/>
            <person name="Lapidus A."/>
            <person name="Levasseur A."/>
            <person name="Lindquist E."/>
            <person name="Lipzen A."/>
            <person name="Logrieco A.F."/>
            <person name="MacCabe A."/>
            <person name="Maekelae M.R."/>
            <person name="Malavazi I."/>
            <person name="Melin P."/>
            <person name="Meyer V."/>
            <person name="Mielnichuk N."/>
            <person name="Miskei M."/>
            <person name="Molnar A.P."/>
            <person name="Mule G."/>
            <person name="Ngan C.Y."/>
            <person name="Orejas M."/>
            <person name="Orosz E."/>
            <person name="Ouedraogo J.P."/>
            <person name="Overkamp K.M."/>
            <person name="Park H.-S."/>
            <person name="Perrone G."/>
            <person name="Piumi F."/>
            <person name="Punt P.J."/>
            <person name="Ram A.F."/>
            <person name="Ramon A."/>
            <person name="Rauscher S."/>
            <person name="Record E."/>
            <person name="Riano-Pachon D.M."/>
            <person name="Robert V."/>
            <person name="Roehrig J."/>
            <person name="Ruller R."/>
            <person name="Salamov A."/>
            <person name="Salih N.S."/>
            <person name="Samson R.A."/>
            <person name="Sandor E."/>
            <person name="Sanguinetti M."/>
            <person name="Schuetze T."/>
            <person name="Sepcic K."/>
            <person name="Shelest E."/>
            <person name="Sherlock G."/>
            <person name="Sophianopoulou V."/>
            <person name="Squina F.M."/>
            <person name="Sun H."/>
            <person name="Susca A."/>
            <person name="Todd R.B."/>
            <person name="Tsang A."/>
            <person name="Unkles S.E."/>
            <person name="van de Wiele N."/>
            <person name="van Rossen-Uffink D."/>
            <person name="Oliveira J.V."/>
            <person name="Vesth T.C."/>
            <person name="Visser J."/>
            <person name="Yu J.-H."/>
            <person name="Zhou M."/>
            <person name="Andersen M.R."/>
            <person name="Archer D.B."/>
            <person name="Baker S.E."/>
            <person name="Benoit I."/>
            <person name="Brakhage A.A."/>
            <person name="Braus G.H."/>
            <person name="Fischer R."/>
            <person name="Frisvad J.C."/>
            <person name="Goldman G.H."/>
            <person name="Houbraken J."/>
            <person name="Oakley B."/>
            <person name="Pocsi I."/>
            <person name="Scazzocchio C."/>
            <person name="Seiboth B."/>
            <person name="vanKuyk P.A."/>
            <person name="Wortman J."/>
            <person name="Dyer P.S."/>
            <person name="Grigoriev I.V."/>
        </authorList>
    </citation>
    <scope>NUCLEOTIDE SEQUENCE [LARGE SCALE GENOMIC DNA]</scope>
    <source>
        <strain evidence="7">CBS 506.65</strain>
    </source>
</reference>
<organism evidence="6 7">
    <name type="scientific">Penicilliopsis zonata CBS 506.65</name>
    <dbReference type="NCBI Taxonomy" id="1073090"/>
    <lineage>
        <taxon>Eukaryota</taxon>
        <taxon>Fungi</taxon>
        <taxon>Dikarya</taxon>
        <taxon>Ascomycota</taxon>
        <taxon>Pezizomycotina</taxon>
        <taxon>Eurotiomycetes</taxon>
        <taxon>Eurotiomycetidae</taxon>
        <taxon>Eurotiales</taxon>
        <taxon>Aspergillaceae</taxon>
        <taxon>Penicilliopsis</taxon>
    </lineage>
</organism>
<keyword evidence="7" id="KW-1185">Reference proteome</keyword>
<dbReference type="STRING" id="1073090.A0A1L9S7F1"/>
<keyword evidence="2" id="KW-0479">Metal-binding</keyword>
<protein>
    <recommendedName>
        <fullName evidence="8">Rpr2-domain-containing protein</fullName>
    </recommendedName>
</protein>
<proteinExistence type="inferred from homology"/>
<feature type="compositionally biased region" description="Basic and acidic residues" evidence="5">
    <location>
        <begin position="165"/>
        <end position="179"/>
    </location>
</feature>
<evidence type="ECO:0000256" key="5">
    <source>
        <dbReference type="SAM" id="MobiDB-lite"/>
    </source>
</evidence>
<dbReference type="GO" id="GO:0008033">
    <property type="term" value="P:tRNA processing"/>
    <property type="evidence" value="ECO:0007669"/>
    <property type="project" value="UniProtKB-KW"/>
</dbReference>
<dbReference type="GO" id="GO:0005655">
    <property type="term" value="C:nucleolar ribonuclease P complex"/>
    <property type="evidence" value="ECO:0007669"/>
    <property type="project" value="TreeGrafter"/>
</dbReference>
<keyword evidence="1" id="KW-0819">tRNA processing</keyword>
<dbReference type="GeneID" id="34613942"/>
<evidence type="ECO:0000256" key="1">
    <source>
        <dbReference type="ARBA" id="ARBA00022694"/>
    </source>
</evidence>
<dbReference type="Gene3D" id="6.20.50.20">
    <property type="match status" value="1"/>
</dbReference>
<gene>
    <name evidence="6" type="ORF">ASPZODRAFT_19778</name>
</gene>
<keyword evidence="3" id="KW-0862">Zinc</keyword>
<dbReference type="PANTHER" id="PTHR14742">
    <property type="entry name" value="RIBONUCLEASE P SUBUNIT P21"/>
    <property type="match status" value="1"/>
</dbReference>
<dbReference type="RefSeq" id="XP_022577590.1">
    <property type="nucleotide sequence ID" value="XM_022727478.1"/>
</dbReference>
<evidence type="ECO:0000313" key="7">
    <source>
        <dbReference type="Proteomes" id="UP000184188"/>
    </source>
</evidence>
<dbReference type="Pfam" id="PF04032">
    <property type="entry name" value="Rpr2"/>
    <property type="match status" value="1"/>
</dbReference>
<evidence type="ECO:0000256" key="3">
    <source>
        <dbReference type="ARBA" id="ARBA00022833"/>
    </source>
</evidence>
<evidence type="ECO:0008006" key="8">
    <source>
        <dbReference type="Google" id="ProtNLM"/>
    </source>
</evidence>
<dbReference type="AlphaFoldDB" id="A0A1L9S7F1"/>
<feature type="region of interest" description="Disordered" evidence="5">
    <location>
        <begin position="153"/>
        <end position="179"/>
    </location>
</feature>